<evidence type="ECO:0000256" key="1">
    <source>
        <dbReference type="ARBA" id="ARBA00022701"/>
    </source>
</evidence>
<dbReference type="AlphaFoldDB" id="A0AAD5JIB0"/>
<comment type="similarity">
    <text evidence="5">Belongs to the TRAFAC class myosin-kinesin ATPase superfamily. Kinesin family.</text>
</comment>
<dbReference type="GO" id="GO:0007018">
    <property type="term" value="P:microtubule-based movement"/>
    <property type="evidence" value="ECO:0007669"/>
    <property type="project" value="InterPro"/>
</dbReference>
<dbReference type="Proteomes" id="UP001064489">
    <property type="component" value="Chromosome 9"/>
</dbReference>
<evidence type="ECO:0000256" key="5">
    <source>
        <dbReference type="PROSITE-ProRule" id="PRU00283"/>
    </source>
</evidence>
<dbReference type="InterPro" id="IPR027640">
    <property type="entry name" value="Kinesin-like_fam"/>
</dbReference>
<keyword evidence="9" id="KW-1185">Reference proteome</keyword>
<feature type="compositionally biased region" description="Basic residues" evidence="6">
    <location>
        <begin position="186"/>
        <end position="197"/>
    </location>
</feature>
<gene>
    <name evidence="8" type="ORF">LWI28_006395</name>
</gene>
<evidence type="ECO:0000313" key="8">
    <source>
        <dbReference type="EMBL" id="KAI9200348.1"/>
    </source>
</evidence>
<comment type="caution">
    <text evidence="8">The sequence shown here is derived from an EMBL/GenBank/DDBJ whole genome shotgun (WGS) entry which is preliminary data.</text>
</comment>
<evidence type="ECO:0000256" key="3">
    <source>
        <dbReference type="ARBA" id="ARBA00022840"/>
    </source>
</evidence>
<keyword evidence="1" id="KW-0493">Microtubule</keyword>
<dbReference type="InterPro" id="IPR001752">
    <property type="entry name" value="Kinesin_motor_dom"/>
</dbReference>
<protein>
    <recommendedName>
        <fullName evidence="7">Kinesin motor domain-containing protein</fullName>
    </recommendedName>
</protein>
<dbReference type="InterPro" id="IPR036961">
    <property type="entry name" value="Kinesin_motor_dom_sf"/>
</dbReference>
<proteinExistence type="inferred from homology"/>
<dbReference type="GO" id="GO:0005874">
    <property type="term" value="C:microtubule"/>
    <property type="evidence" value="ECO:0007669"/>
    <property type="project" value="UniProtKB-KW"/>
</dbReference>
<reference evidence="8" key="1">
    <citation type="journal article" date="2022" name="Plant J.">
        <title>Strategies of tolerance reflected in two North American maple genomes.</title>
        <authorList>
            <person name="McEvoy S.L."/>
            <person name="Sezen U.U."/>
            <person name="Trouern-Trend A."/>
            <person name="McMahon S.M."/>
            <person name="Schaberg P.G."/>
            <person name="Yang J."/>
            <person name="Wegrzyn J.L."/>
            <person name="Swenson N.G."/>
        </authorList>
    </citation>
    <scope>NUCLEOTIDE SEQUENCE</scope>
    <source>
        <strain evidence="8">91603</strain>
    </source>
</reference>
<dbReference type="GO" id="GO:0005524">
    <property type="term" value="F:ATP binding"/>
    <property type="evidence" value="ECO:0007669"/>
    <property type="project" value="UniProtKB-UniRule"/>
</dbReference>
<dbReference type="Pfam" id="PF00225">
    <property type="entry name" value="Kinesin"/>
    <property type="match status" value="1"/>
</dbReference>
<dbReference type="PANTHER" id="PTHR24115">
    <property type="entry name" value="KINESIN-RELATED"/>
    <property type="match status" value="1"/>
</dbReference>
<evidence type="ECO:0000259" key="7">
    <source>
        <dbReference type="PROSITE" id="PS50067"/>
    </source>
</evidence>
<dbReference type="PROSITE" id="PS50067">
    <property type="entry name" value="KINESIN_MOTOR_2"/>
    <property type="match status" value="1"/>
</dbReference>
<evidence type="ECO:0000256" key="2">
    <source>
        <dbReference type="ARBA" id="ARBA00022741"/>
    </source>
</evidence>
<dbReference type="GO" id="GO:0016887">
    <property type="term" value="F:ATP hydrolysis activity"/>
    <property type="evidence" value="ECO:0007669"/>
    <property type="project" value="TreeGrafter"/>
</dbReference>
<feature type="compositionally biased region" description="Basic residues" evidence="6">
    <location>
        <begin position="148"/>
        <end position="159"/>
    </location>
</feature>
<dbReference type="GO" id="GO:0005871">
    <property type="term" value="C:kinesin complex"/>
    <property type="evidence" value="ECO:0007669"/>
    <property type="project" value="TreeGrafter"/>
</dbReference>
<keyword evidence="3 5" id="KW-0067">ATP-binding</keyword>
<dbReference type="GO" id="GO:0005634">
    <property type="term" value="C:nucleus"/>
    <property type="evidence" value="ECO:0007669"/>
    <property type="project" value="TreeGrafter"/>
</dbReference>
<keyword evidence="4 5" id="KW-0505">Motor protein</keyword>
<sequence length="211" mass="23332">MLSPLVEEFFRGKSRMLVVLGPSGSGKTYTIFKSLRDPGMVPFALQLIFEGITSIGSDSSESRRSFYLSIFKIYSERGKGERLSDLSPDGGDLFMQHATIKGLQEVIIYNAAEAEFLISRAMLRCATTMTNPNSQSRCMDMPVSPKAKSSRRSPARTRSKSVSSPSRSGSKPHSLSRSRSLLPAKRMSKSPRKRRVSRSPCGSRSRSLLTL</sequence>
<dbReference type="EMBL" id="JAJSOW010000001">
    <property type="protein sequence ID" value="KAI9200348.1"/>
    <property type="molecule type" value="Genomic_DNA"/>
</dbReference>
<dbReference type="GO" id="GO:0008017">
    <property type="term" value="F:microtubule binding"/>
    <property type="evidence" value="ECO:0007669"/>
    <property type="project" value="InterPro"/>
</dbReference>
<dbReference type="SUPFAM" id="SSF52540">
    <property type="entry name" value="P-loop containing nucleoside triphosphate hydrolases"/>
    <property type="match status" value="1"/>
</dbReference>
<evidence type="ECO:0000256" key="6">
    <source>
        <dbReference type="SAM" id="MobiDB-lite"/>
    </source>
</evidence>
<feature type="region of interest" description="Disordered" evidence="6">
    <location>
        <begin position="130"/>
        <end position="211"/>
    </location>
</feature>
<accession>A0AAD5JIB0</accession>
<evidence type="ECO:0000313" key="9">
    <source>
        <dbReference type="Proteomes" id="UP001064489"/>
    </source>
</evidence>
<dbReference type="PANTHER" id="PTHR24115:SF1008">
    <property type="entry name" value="KINESIN-LIKE PROTEIN SUBITO"/>
    <property type="match status" value="1"/>
</dbReference>
<name>A0AAD5JIB0_ACENE</name>
<dbReference type="Gene3D" id="3.40.850.10">
    <property type="entry name" value="Kinesin motor domain"/>
    <property type="match status" value="1"/>
</dbReference>
<keyword evidence="2 5" id="KW-0547">Nucleotide-binding</keyword>
<feature type="domain" description="Kinesin motor" evidence="7">
    <location>
        <begin position="1"/>
        <end position="211"/>
    </location>
</feature>
<reference evidence="8" key="2">
    <citation type="submission" date="2023-02" db="EMBL/GenBank/DDBJ databases">
        <authorList>
            <person name="Swenson N.G."/>
            <person name="Wegrzyn J.L."/>
            <person name="Mcevoy S.L."/>
        </authorList>
    </citation>
    <scope>NUCLEOTIDE SEQUENCE</scope>
    <source>
        <strain evidence="8">91603</strain>
        <tissue evidence="8">Leaf</tissue>
    </source>
</reference>
<feature type="binding site" evidence="5">
    <location>
        <begin position="21"/>
        <end position="28"/>
    </location>
    <ligand>
        <name>ATP</name>
        <dbReference type="ChEBI" id="CHEBI:30616"/>
    </ligand>
</feature>
<dbReference type="InterPro" id="IPR027417">
    <property type="entry name" value="P-loop_NTPase"/>
</dbReference>
<organism evidence="8 9">
    <name type="scientific">Acer negundo</name>
    <name type="common">Box elder</name>
    <dbReference type="NCBI Taxonomy" id="4023"/>
    <lineage>
        <taxon>Eukaryota</taxon>
        <taxon>Viridiplantae</taxon>
        <taxon>Streptophyta</taxon>
        <taxon>Embryophyta</taxon>
        <taxon>Tracheophyta</taxon>
        <taxon>Spermatophyta</taxon>
        <taxon>Magnoliopsida</taxon>
        <taxon>eudicotyledons</taxon>
        <taxon>Gunneridae</taxon>
        <taxon>Pentapetalae</taxon>
        <taxon>rosids</taxon>
        <taxon>malvids</taxon>
        <taxon>Sapindales</taxon>
        <taxon>Sapindaceae</taxon>
        <taxon>Hippocastanoideae</taxon>
        <taxon>Acereae</taxon>
        <taxon>Acer</taxon>
    </lineage>
</organism>
<feature type="compositionally biased region" description="Polar residues" evidence="6">
    <location>
        <begin position="202"/>
        <end position="211"/>
    </location>
</feature>
<feature type="compositionally biased region" description="Low complexity" evidence="6">
    <location>
        <begin position="160"/>
        <end position="185"/>
    </location>
</feature>
<dbReference type="GO" id="GO:0003777">
    <property type="term" value="F:microtubule motor activity"/>
    <property type="evidence" value="ECO:0007669"/>
    <property type="project" value="InterPro"/>
</dbReference>
<evidence type="ECO:0000256" key="4">
    <source>
        <dbReference type="ARBA" id="ARBA00023175"/>
    </source>
</evidence>